<name>A0A5C3N570_9AGAM</name>
<feature type="compositionally biased region" description="Pro residues" evidence="1">
    <location>
        <begin position="475"/>
        <end position="489"/>
    </location>
</feature>
<dbReference type="OrthoDB" id="2690066at2759"/>
<dbReference type="Proteomes" id="UP000305948">
    <property type="component" value="Unassembled WGS sequence"/>
</dbReference>
<feature type="compositionally biased region" description="Polar residues" evidence="1">
    <location>
        <begin position="290"/>
        <end position="305"/>
    </location>
</feature>
<dbReference type="EMBL" id="ML213511">
    <property type="protein sequence ID" value="TFK51288.1"/>
    <property type="molecule type" value="Genomic_DNA"/>
</dbReference>
<feature type="compositionally biased region" description="Polar residues" evidence="1">
    <location>
        <begin position="52"/>
        <end position="72"/>
    </location>
</feature>
<feature type="region of interest" description="Disordered" evidence="1">
    <location>
        <begin position="557"/>
        <end position="584"/>
    </location>
</feature>
<gene>
    <name evidence="2" type="ORF">OE88DRAFT_1527669</name>
</gene>
<dbReference type="STRING" id="5364.A0A5C3N570"/>
<feature type="compositionally biased region" description="Low complexity" evidence="1">
    <location>
        <begin position="497"/>
        <end position="507"/>
    </location>
</feature>
<feature type="compositionally biased region" description="Basic and acidic residues" evidence="1">
    <location>
        <begin position="159"/>
        <end position="172"/>
    </location>
</feature>
<feature type="compositionally biased region" description="Polar residues" evidence="1">
    <location>
        <begin position="681"/>
        <end position="691"/>
    </location>
</feature>
<protein>
    <submittedName>
        <fullName evidence="2">Uncharacterized protein</fullName>
    </submittedName>
</protein>
<dbReference type="AlphaFoldDB" id="A0A5C3N570"/>
<feature type="region of interest" description="Disordered" evidence="1">
    <location>
        <begin position="792"/>
        <end position="814"/>
    </location>
</feature>
<feature type="region of interest" description="Disordered" evidence="1">
    <location>
        <begin position="531"/>
        <end position="550"/>
    </location>
</feature>
<evidence type="ECO:0000256" key="1">
    <source>
        <dbReference type="SAM" id="MobiDB-lite"/>
    </source>
</evidence>
<feature type="compositionally biased region" description="Low complexity" evidence="1">
    <location>
        <begin position="362"/>
        <end position="383"/>
    </location>
</feature>
<feature type="region of interest" description="Disordered" evidence="1">
    <location>
        <begin position="652"/>
        <end position="736"/>
    </location>
</feature>
<keyword evidence="3" id="KW-1185">Reference proteome</keyword>
<sequence length="814" mass="88582">MAKSNVNRDSNMVRASILNTALELGVGRNRTVTNWMFNGIDEEDEEEESMSPALTSASTASDNSVGTPQMSSGAFAYPGPAGRVPPLTTKPTPRVEFDLTRPPPTPDTVSPVPVSAPTNQGFLKSRFGRSKSKRDDGYETDGATTDTGSKKKNNKKGKPSGEGHETDGDGGKSKKKNKKKKEDGEESDGGYLSDFTRRRKKDKKPKASPSPGEESDGGYLSEASSKKMKSFFRMNGRSGSGSKNPPPVPSLPDLQGLPPLPIAGKFADSRSGTPLSKDSIDGSDLRKVFSNDSLSSNLETTTQEDASIGHWSERDKRSLESQPGESPRREYPRRLRFRLGSSDSIPSSQDSRDTGKPLPALSLPNSRNMSPMPSPGGVSPAPAEQQAALHRPIPLNLSIPSGSNVRQGRRLSPKSLGSEYAFIQPGLAPDRSHTLPVSPAPSDYSLVPSVPGAEYTNPSPLPSPRPLTPSHHDMPPPTPPPHGPLPDVPPQQVEIQAPKASAAPPSSFLDFEAQSPPTSRSTSPLYAQGIPTIQRGRESPFPAKPLLPPEDRELIQRARSPNGRSASAMGYYSRPSERVRRGQNLSEDGLDYLIAGRPGPMVRSPSAIARMRPEVSASPEVMSGINISVEQASEEADVEERAELDSVLSRFRNGGEERGQEVEPSIPAGAVKTVLSPGLRSPNSYRNSQRQPRIIKGRDPGYELEEDEEEEPEEYGEIEDEVIEDDDKSYYPEEDKTAGRSTFYMLENGEEDLRYSMYTDGDRTSRGSFLNEDKSWDARERFMRRVAALYEETGREKPPPVPKLDPKLKAKFGG</sequence>
<feature type="region of interest" description="Disordered" evidence="1">
    <location>
        <begin position="41"/>
        <end position="526"/>
    </location>
</feature>
<reference evidence="2 3" key="1">
    <citation type="journal article" date="2019" name="Nat. Ecol. Evol.">
        <title>Megaphylogeny resolves global patterns of mushroom evolution.</title>
        <authorList>
            <person name="Varga T."/>
            <person name="Krizsan K."/>
            <person name="Foldi C."/>
            <person name="Dima B."/>
            <person name="Sanchez-Garcia M."/>
            <person name="Sanchez-Ramirez S."/>
            <person name="Szollosi G.J."/>
            <person name="Szarkandi J.G."/>
            <person name="Papp V."/>
            <person name="Albert L."/>
            <person name="Andreopoulos W."/>
            <person name="Angelini C."/>
            <person name="Antonin V."/>
            <person name="Barry K.W."/>
            <person name="Bougher N.L."/>
            <person name="Buchanan P."/>
            <person name="Buyck B."/>
            <person name="Bense V."/>
            <person name="Catcheside P."/>
            <person name="Chovatia M."/>
            <person name="Cooper J."/>
            <person name="Damon W."/>
            <person name="Desjardin D."/>
            <person name="Finy P."/>
            <person name="Geml J."/>
            <person name="Haridas S."/>
            <person name="Hughes K."/>
            <person name="Justo A."/>
            <person name="Karasinski D."/>
            <person name="Kautmanova I."/>
            <person name="Kiss B."/>
            <person name="Kocsube S."/>
            <person name="Kotiranta H."/>
            <person name="LaButti K.M."/>
            <person name="Lechner B.E."/>
            <person name="Liimatainen K."/>
            <person name="Lipzen A."/>
            <person name="Lukacs Z."/>
            <person name="Mihaltcheva S."/>
            <person name="Morgado L.N."/>
            <person name="Niskanen T."/>
            <person name="Noordeloos M.E."/>
            <person name="Ohm R.A."/>
            <person name="Ortiz-Santana B."/>
            <person name="Ovrebo C."/>
            <person name="Racz N."/>
            <person name="Riley R."/>
            <person name="Savchenko A."/>
            <person name="Shiryaev A."/>
            <person name="Soop K."/>
            <person name="Spirin V."/>
            <person name="Szebenyi C."/>
            <person name="Tomsovsky M."/>
            <person name="Tulloss R.E."/>
            <person name="Uehling J."/>
            <person name="Grigoriev I.V."/>
            <person name="Vagvolgyi C."/>
            <person name="Papp T."/>
            <person name="Martin F.M."/>
            <person name="Miettinen O."/>
            <person name="Hibbett D.S."/>
            <person name="Nagy L.G."/>
        </authorList>
    </citation>
    <scope>NUCLEOTIDE SEQUENCE [LARGE SCALE GENOMIC DNA]</scope>
    <source>
        <strain evidence="2 3">OMC1185</strain>
    </source>
</reference>
<evidence type="ECO:0000313" key="3">
    <source>
        <dbReference type="Proteomes" id="UP000305948"/>
    </source>
</evidence>
<feature type="compositionally biased region" description="Acidic residues" evidence="1">
    <location>
        <begin position="702"/>
        <end position="727"/>
    </location>
</feature>
<feature type="compositionally biased region" description="Basic and acidic residues" evidence="1">
    <location>
        <begin position="792"/>
        <end position="808"/>
    </location>
</feature>
<feature type="compositionally biased region" description="Low complexity" evidence="1">
    <location>
        <begin position="107"/>
        <end position="118"/>
    </location>
</feature>
<evidence type="ECO:0000313" key="2">
    <source>
        <dbReference type="EMBL" id="TFK51288.1"/>
    </source>
</evidence>
<feature type="compositionally biased region" description="Polar residues" evidence="1">
    <location>
        <begin position="515"/>
        <end position="525"/>
    </location>
</feature>
<feature type="compositionally biased region" description="Basic and acidic residues" evidence="1">
    <location>
        <begin position="278"/>
        <end position="289"/>
    </location>
</feature>
<proteinExistence type="predicted"/>
<feature type="compositionally biased region" description="Low complexity" evidence="1">
    <location>
        <begin position="338"/>
        <end position="349"/>
    </location>
</feature>
<accession>A0A5C3N570</accession>
<feature type="compositionally biased region" description="Basic residues" evidence="1">
    <location>
        <begin position="197"/>
        <end position="206"/>
    </location>
</feature>
<organism evidence="2 3">
    <name type="scientific">Heliocybe sulcata</name>
    <dbReference type="NCBI Taxonomy" id="5364"/>
    <lineage>
        <taxon>Eukaryota</taxon>
        <taxon>Fungi</taxon>
        <taxon>Dikarya</taxon>
        <taxon>Basidiomycota</taxon>
        <taxon>Agaricomycotina</taxon>
        <taxon>Agaricomycetes</taxon>
        <taxon>Gloeophyllales</taxon>
        <taxon>Gloeophyllaceae</taxon>
        <taxon>Heliocybe</taxon>
    </lineage>
</organism>